<evidence type="ECO:0000313" key="3">
    <source>
        <dbReference type="Proteomes" id="UP000237640"/>
    </source>
</evidence>
<dbReference type="RefSeq" id="WP_106144373.1">
    <property type="nucleotide sequence ID" value="NZ_PVYX01000001.1"/>
</dbReference>
<protein>
    <submittedName>
        <fullName evidence="2">Uncharacterized protein</fullName>
    </submittedName>
</protein>
<reference evidence="2 3" key="1">
    <citation type="submission" date="2018-03" db="EMBL/GenBank/DDBJ databases">
        <title>Genomic Encyclopedia of Archaeal and Bacterial Type Strains, Phase II (KMG-II): from individual species to whole genera.</title>
        <authorList>
            <person name="Goeker M."/>
        </authorList>
    </citation>
    <scope>NUCLEOTIDE SEQUENCE [LARGE SCALE GENOMIC DNA]</scope>
    <source>
        <strain evidence="2 3">DSM 25027</strain>
    </source>
</reference>
<name>A0A2T0MIU3_9FLAO</name>
<sequence>MKNKTDNNDDWLLDAEVQTRVVEEKGRWVVSLVFIDTKDPSRILVNEIADYRSKRLAEIAALNMKQTAEKDPRGTQKVKKDDYDINNN</sequence>
<gene>
    <name evidence="2" type="ORF">CLV81_1484</name>
</gene>
<feature type="region of interest" description="Disordered" evidence="1">
    <location>
        <begin position="66"/>
        <end position="88"/>
    </location>
</feature>
<dbReference type="OrthoDB" id="1443281at2"/>
<accession>A0A2T0MIU3</accession>
<dbReference type="Proteomes" id="UP000237640">
    <property type="component" value="Unassembled WGS sequence"/>
</dbReference>
<organism evidence="2 3">
    <name type="scientific">Flagellimonas meridianipacifica</name>
    <dbReference type="NCBI Taxonomy" id="1080225"/>
    <lineage>
        <taxon>Bacteria</taxon>
        <taxon>Pseudomonadati</taxon>
        <taxon>Bacteroidota</taxon>
        <taxon>Flavobacteriia</taxon>
        <taxon>Flavobacteriales</taxon>
        <taxon>Flavobacteriaceae</taxon>
        <taxon>Flagellimonas</taxon>
    </lineage>
</organism>
<dbReference type="AlphaFoldDB" id="A0A2T0MIU3"/>
<dbReference type="EMBL" id="PVYX01000001">
    <property type="protein sequence ID" value="PRX57479.1"/>
    <property type="molecule type" value="Genomic_DNA"/>
</dbReference>
<comment type="caution">
    <text evidence="2">The sequence shown here is derived from an EMBL/GenBank/DDBJ whole genome shotgun (WGS) entry which is preliminary data.</text>
</comment>
<evidence type="ECO:0000313" key="2">
    <source>
        <dbReference type="EMBL" id="PRX57479.1"/>
    </source>
</evidence>
<proteinExistence type="predicted"/>
<evidence type="ECO:0000256" key="1">
    <source>
        <dbReference type="SAM" id="MobiDB-lite"/>
    </source>
</evidence>
<feature type="compositionally biased region" description="Basic and acidic residues" evidence="1">
    <location>
        <begin position="67"/>
        <end position="88"/>
    </location>
</feature>
<keyword evidence="3" id="KW-1185">Reference proteome</keyword>